<dbReference type="GO" id="GO:0016020">
    <property type="term" value="C:membrane"/>
    <property type="evidence" value="ECO:0007669"/>
    <property type="project" value="UniProtKB-SubCell"/>
</dbReference>
<feature type="transmembrane region" description="Helical" evidence="7">
    <location>
        <begin position="147"/>
        <end position="170"/>
    </location>
</feature>
<keyword evidence="6 7" id="KW-0012">Acyltransferase</keyword>
<dbReference type="InterPro" id="IPR039859">
    <property type="entry name" value="PFA4/ZDH16/20/ERF2-like"/>
</dbReference>
<organism evidence="9 10">
    <name type="scientific">Mauremys mutica</name>
    <name type="common">yellowpond turtle</name>
    <dbReference type="NCBI Taxonomy" id="74926"/>
    <lineage>
        <taxon>Eukaryota</taxon>
        <taxon>Metazoa</taxon>
        <taxon>Chordata</taxon>
        <taxon>Craniata</taxon>
        <taxon>Vertebrata</taxon>
        <taxon>Euteleostomi</taxon>
        <taxon>Archelosauria</taxon>
        <taxon>Testudinata</taxon>
        <taxon>Testudines</taxon>
        <taxon>Cryptodira</taxon>
        <taxon>Durocryptodira</taxon>
        <taxon>Testudinoidea</taxon>
        <taxon>Geoemydidae</taxon>
        <taxon>Geoemydinae</taxon>
        <taxon>Mauremys</taxon>
    </lineage>
</organism>
<accession>A0A9D3WQ69</accession>
<sequence length="368" mass="40024">MAGAVETRPLRPLASRSPPRAANLGAHGLAGNLPPAGADRCSWLAAHVSLAFPLVAGILFIPAVANLLLASFTDPGILHRGAEGRAGLVIQALRVKERRFDLHWCQKCQYYCPPRTFHCPWCNVCVEEFDHHCKWLNNCIGCRNFRFFFLFVAFLCSYNVVVLASCITYLALNSHQAYGAEKICAITVTIPAALCLLPLLILVGSQASFITLAKRTCELKPREEGRANPFDLGWARNWYAALCAPQGPKYMVRAAGPTAATRRGRKVSVARLLPPMSRLNTAPLGLSSHCCPQDLPGQGRAAQVRGYSFSATGSLLQGRVPWEPRRGGLSRDYQWPLEAVPGLACTALSLMDPVPLSLPGARAAWLQA</sequence>
<evidence type="ECO:0000256" key="1">
    <source>
        <dbReference type="ARBA" id="ARBA00004141"/>
    </source>
</evidence>
<evidence type="ECO:0000256" key="3">
    <source>
        <dbReference type="ARBA" id="ARBA00022692"/>
    </source>
</evidence>
<comment type="domain">
    <text evidence="7">The DHHC domain is required for palmitoyltransferase activity.</text>
</comment>
<dbReference type="AlphaFoldDB" id="A0A9D3WQ69"/>
<dbReference type="GO" id="GO:0019706">
    <property type="term" value="F:protein-cysteine S-palmitoyltransferase activity"/>
    <property type="evidence" value="ECO:0007669"/>
    <property type="project" value="UniProtKB-EC"/>
</dbReference>
<dbReference type="PANTHER" id="PTHR22883:SF326">
    <property type="entry name" value="PALMITOYLTRANSFERASE ZDHHC19"/>
    <property type="match status" value="1"/>
</dbReference>
<keyword evidence="4 7" id="KW-1133">Transmembrane helix</keyword>
<dbReference type="EC" id="2.3.1.225" evidence="7"/>
<dbReference type="GO" id="GO:0006612">
    <property type="term" value="P:protein targeting to membrane"/>
    <property type="evidence" value="ECO:0007669"/>
    <property type="project" value="TreeGrafter"/>
</dbReference>
<comment type="caution">
    <text evidence="9">The sequence shown here is derived from an EMBL/GenBank/DDBJ whole genome shotgun (WGS) entry which is preliminary data.</text>
</comment>
<name>A0A9D3WQ69_9SAUR</name>
<dbReference type="Pfam" id="PF01529">
    <property type="entry name" value="DHHC"/>
    <property type="match status" value="1"/>
</dbReference>
<keyword evidence="5 7" id="KW-0472">Membrane</keyword>
<proteinExistence type="inferred from homology"/>
<evidence type="ECO:0000256" key="5">
    <source>
        <dbReference type="ARBA" id="ARBA00023136"/>
    </source>
</evidence>
<keyword evidence="10" id="KW-1185">Reference proteome</keyword>
<dbReference type="PROSITE" id="PS50216">
    <property type="entry name" value="DHHC"/>
    <property type="match status" value="1"/>
</dbReference>
<evidence type="ECO:0000256" key="6">
    <source>
        <dbReference type="ARBA" id="ARBA00023315"/>
    </source>
</evidence>
<dbReference type="GO" id="GO:0005794">
    <property type="term" value="C:Golgi apparatus"/>
    <property type="evidence" value="ECO:0007669"/>
    <property type="project" value="TreeGrafter"/>
</dbReference>
<dbReference type="PANTHER" id="PTHR22883">
    <property type="entry name" value="ZINC FINGER DHHC DOMAIN CONTAINING PROTEIN"/>
    <property type="match status" value="1"/>
</dbReference>
<comment type="subcellular location">
    <subcellularLocation>
        <location evidence="1">Membrane</location>
        <topology evidence="1">Multi-pass membrane protein</topology>
    </subcellularLocation>
</comment>
<protein>
    <recommendedName>
        <fullName evidence="7">Palmitoyltransferase</fullName>
        <ecNumber evidence="7">2.3.1.225</ecNumber>
    </recommendedName>
</protein>
<keyword evidence="3 7" id="KW-0812">Transmembrane</keyword>
<feature type="transmembrane region" description="Helical" evidence="7">
    <location>
        <begin position="50"/>
        <end position="70"/>
    </location>
</feature>
<feature type="transmembrane region" description="Helical" evidence="7">
    <location>
        <begin position="190"/>
        <end position="212"/>
    </location>
</feature>
<comment type="similarity">
    <text evidence="7">Belongs to the DHHC palmitoyltransferase family.</text>
</comment>
<evidence type="ECO:0000256" key="4">
    <source>
        <dbReference type="ARBA" id="ARBA00022989"/>
    </source>
</evidence>
<evidence type="ECO:0000259" key="8">
    <source>
        <dbReference type="Pfam" id="PF01529"/>
    </source>
</evidence>
<dbReference type="EMBL" id="JAHDVG010000488">
    <property type="protein sequence ID" value="KAH1165323.1"/>
    <property type="molecule type" value="Genomic_DNA"/>
</dbReference>
<evidence type="ECO:0000256" key="7">
    <source>
        <dbReference type="RuleBase" id="RU079119"/>
    </source>
</evidence>
<dbReference type="Proteomes" id="UP000827986">
    <property type="component" value="Unassembled WGS sequence"/>
</dbReference>
<feature type="domain" description="Palmitoyltransferase DHHC" evidence="8">
    <location>
        <begin position="101"/>
        <end position="211"/>
    </location>
</feature>
<dbReference type="InterPro" id="IPR001594">
    <property type="entry name" value="Palmitoyltrfase_DHHC"/>
</dbReference>
<reference evidence="9" key="1">
    <citation type="submission" date="2021-09" db="EMBL/GenBank/DDBJ databases">
        <title>The genome of Mauremys mutica provides insights into the evolution of semi-aquatic lifestyle.</title>
        <authorList>
            <person name="Gong S."/>
            <person name="Gao Y."/>
        </authorList>
    </citation>
    <scope>NUCLEOTIDE SEQUENCE</scope>
    <source>
        <strain evidence="9">MM-2020</strain>
        <tissue evidence="9">Muscle</tissue>
    </source>
</reference>
<evidence type="ECO:0000313" key="9">
    <source>
        <dbReference type="EMBL" id="KAH1165323.1"/>
    </source>
</evidence>
<evidence type="ECO:0000256" key="2">
    <source>
        <dbReference type="ARBA" id="ARBA00022679"/>
    </source>
</evidence>
<keyword evidence="2 7" id="KW-0808">Transferase</keyword>
<evidence type="ECO:0000313" key="10">
    <source>
        <dbReference type="Proteomes" id="UP000827986"/>
    </source>
</evidence>
<comment type="catalytic activity">
    <reaction evidence="7">
        <text>L-cysteinyl-[protein] + hexadecanoyl-CoA = S-hexadecanoyl-L-cysteinyl-[protein] + CoA</text>
        <dbReference type="Rhea" id="RHEA:36683"/>
        <dbReference type="Rhea" id="RHEA-COMP:10131"/>
        <dbReference type="Rhea" id="RHEA-COMP:11032"/>
        <dbReference type="ChEBI" id="CHEBI:29950"/>
        <dbReference type="ChEBI" id="CHEBI:57287"/>
        <dbReference type="ChEBI" id="CHEBI:57379"/>
        <dbReference type="ChEBI" id="CHEBI:74151"/>
        <dbReference type="EC" id="2.3.1.225"/>
    </reaction>
</comment>
<gene>
    <name evidence="9" type="ORF">KIL84_022882</name>
</gene>
<dbReference type="GO" id="GO:0005783">
    <property type="term" value="C:endoplasmic reticulum"/>
    <property type="evidence" value="ECO:0007669"/>
    <property type="project" value="TreeGrafter"/>
</dbReference>